<dbReference type="InterPro" id="IPR016135">
    <property type="entry name" value="UBQ-conjugating_enzyme/RWD"/>
</dbReference>
<accession>K1VET7</accession>
<dbReference type="PANTHER" id="PTHR46116:SF15">
    <property type="entry name" value="(E3-INDEPENDENT) E2 UBIQUITIN-CONJUGATING ENZYME"/>
    <property type="match status" value="1"/>
</dbReference>
<dbReference type="InParanoid" id="K1VET7"/>
<dbReference type="OrthoDB" id="1926878at2759"/>
<evidence type="ECO:0000256" key="3">
    <source>
        <dbReference type="SAM" id="MobiDB-lite"/>
    </source>
</evidence>
<evidence type="ECO:0000256" key="1">
    <source>
        <dbReference type="ARBA" id="ARBA00022679"/>
    </source>
</evidence>
<dbReference type="Gene3D" id="3.10.110.10">
    <property type="entry name" value="Ubiquitin Conjugating Enzyme"/>
    <property type="match status" value="1"/>
</dbReference>
<feature type="domain" description="UBC core" evidence="4">
    <location>
        <begin position="725"/>
        <end position="889"/>
    </location>
</feature>
<dbReference type="Proteomes" id="UP000006757">
    <property type="component" value="Unassembled WGS sequence"/>
</dbReference>
<dbReference type="SMART" id="SM00212">
    <property type="entry name" value="UBCc"/>
    <property type="match status" value="1"/>
</dbReference>
<feature type="region of interest" description="Disordered" evidence="3">
    <location>
        <begin position="643"/>
        <end position="695"/>
    </location>
</feature>
<proteinExistence type="predicted"/>
<dbReference type="AlphaFoldDB" id="K1VET7"/>
<dbReference type="PANTHER" id="PTHR46116">
    <property type="entry name" value="(E3-INDEPENDENT) E2 UBIQUITIN-CONJUGATING ENZYME"/>
    <property type="match status" value="1"/>
</dbReference>
<dbReference type="HOGENOM" id="CLU_005619_0_0_1"/>
<dbReference type="EMBL" id="AMBO01000280">
    <property type="protein sequence ID" value="EKD02535.1"/>
    <property type="molecule type" value="Genomic_DNA"/>
</dbReference>
<dbReference type="OMA" id="EMWIEYE"/>
<feature type="region of interest" description="Disordered" evidence="3">
    <location>
        <begin position="578"/>
        <end position="603"/>
    </location>
</feature>
<dbReference type="GO" id="GO:0061631">
    <property type="term" value="F:ubiquitin conjugating enzyme activity"/>
    <property type="evidence" value="ECO:0007669"/>
    <property type="project" value="TreeGrafter"/>
</dbReference>
<comment type="caution">
    <text evidence="5">The sequence shown here is derived from an EMBL/GenBank/DDBJ whole genome shotgun (WGS) entry which is preliminary data.</text>
</comment>
<reference evidence="5 6" key="1">
    <citation type="journal article" date="2012" name="Eukaryot. Cell">
        <title>Genome sequence of the Trichosporon asahii environmental strain CBS 8904.</title>
        <authorList>
            <person name="Yang R.Y."/>
            <person name="Li H.T."/>
            <person name="Zhu H."/>
            <person name="Zhou G.P."/>
            <person name="Wang M."/>
            <person name="Wang L."/>
        </authorList>
    </citation>
    <scope>NUCLEOTIDE SEQUENCE [LARGE SCALE GENOMIC DNA]</scope>
    <source>
        <strain evidence="5 6">CBS 8904</strain>
    </source>
</reference>
<dbReference type="eggNOG" id="KOG0895">
    <property type="taxonomic scope" value="Eukaryota"/>
</dbReference>
<gene>
    <name evidence="5" type="ORF">A1Q2_03131</name>
</gene>
<evidence type="ECO:0000313" key="6">
    <source>
        <dbReference type="Proteomes" id="UP000006757"/>
    </source>
</evidence>
<evidence type="ECO:0000313" key="5">
    <source>
        <dbReference type="EMBL" id="EKD02535.1"/>
    </source>
</evidence>
<dbReference type="STRING" id="1220162.K1VET7"/>
<feature type="compositionally biased region" description="Low complexity" evidence="3">
    <location>
        <begin position="672"/>
        <end position="688"/>
    </location>
</feature>
<dbReference type="SUPFAM" id="SSF54495">
    <property type="entry name" value="UBC-like"/>
    <property type="match status" value="1"/>
</dbReference>
<dbReference type="Pfam" id="PF00179">
    <property type="entry name" value="UQ_con"/>
    <property type="match status" value="1"/>
</dbReference>
<sequence length="976" mass="108974">MAPPRSLPGLPDDFTSKFFHGDVVSRKAEPSYRGKVIRGWADEDAPPDPIYGEPPALVRGEVLVSSLQNGDIQVVSELDLELFERSFLKGDFVKHSLEDPESAVVISVSSECRLEHVISGQRLEGFVPWELLKNDVKVEAKDKVVYDEWVGTVEEEVLPEQVEFMQQFSEFPPAANPETDRVISVRPLIVFIVWNALNQMHPEPKKFWCGKELEKLTHFEGVNQLTPPLGTTVVFRKEEDEKRFGVKPTYHMKGTLPLKVYRVVENRTKLKLRWQDGTETDDYEAWPGEAVVWRSDTGERKPVIVQSYNPKQRIAEVLDLDTKEKETVSVLELDTGGFGKVNYGVGLGQNVLFCRDNETPLPEVPALGVTECPEDDKERYKQEMHRLGIEYGTSPEAFGQGEPKGDKSKVDWWGEVVDMHLDGTVSVQLYNGETRKVELKQLIVLNEPEGFADNGAQSCAFLASLSSSSSLTTLVRSLHTHQPSKTIRFRRPTNVAGPTKVEEKDQFGNAAPSGWKRRHQGLLQDQVGRCNGSRPLQLWQWEDKLTCQLIVLNEPEGFADNGEWVEDDVSFVSEHSWETMSEDDHPGSNWDDGEQPNGHAADTADTADTEFETLMDVDNAGDVVIPAEDVIHNDDMDWDDEDAQAVEDSVTPPESAEIATPTLPSPPPAAAPAPVASADAGPSSSSAPARPPLDDDDLWASFGILETAPADHHWFNEGRQQSHKQFTSRLMKEHRALSSSLPENILVRTYEDRTDLMRVLIVGPEGTPYADAPFVFDVYLNPSKFPYEPPLVYFHSHTNGLGRCNPNLYEEGKVCLSILGTWAGDKSESWNPTKSSLLQVFVSISGLVLVKNPYHCEPAFSKLEGTREGRINSRLYSEKAYVLSRSFVRTALDNPPTGLEKEIKYLYYDRGRLASVISHARRLMDKGDSGEDVDDEMAEMWNADAMGSLTMGAILTLKRTISKLEALQAKHTPASS</sequence>
<protein>
    <recommendedName>
        <fullName evidence="4">UBC core domain-containing protein</fullName>
    </recommendedName>
</protein>
<organism evidence="5 6">
    <name type="scientific">Trichosporon asahii var. asahii (strain CBS 8904)</name>
    <name type="common">Yeast</name>
    <dbReference type="NCBI Taxonomy" id="1220162"/>
    <lineage>
        <taxon>Eukaryota</taxon>
        <taxon>Fungi</taxon>
        <taxon>Dikarya</taxon>
        <taxon>Basidiomycota</taxon>
        <taxon>Agaricomycotina</taxon>
        <taxon>Tremellomycetes</taxon>
        <taxon>Trichosporonales</taxon>
        <taxon>Trichosporonaceae</taxon>
        <taxon>Trichosporon</taxon>
    </lineage>
</organism>
<keyword evidence="2" id="KW-0833">Ubl conjugation pathway</keyword>
<keyword evidence="1" id="KW-0808">Transferase</keyword>
<dbReference type="InterPro" id="IPR000608">
    <property type="entry name" value="UBC"/>
</dbReference>
<dbReference type="FunFam" id="3.10.110.10:FF:000094">
    <property type="entry name" value="Probable ubiquitin-conjugating enzyme E2 23"/>
    <property type="match status" value="1"/>
</dbReference>
<evidence type="ECO:0000256" key="2">
    <source>
        <dbReference type="ARBA" id="ARBA00022786"/>
    </source>
</evidence>
<dbReference type="PROSITE" id="PS50127">
    <property type="entry name" value="UBC_2"/>
    <property type="match status" value="1"/>
</dbReference>
<keyword evidence="6" id="KW-1185">Reference proteome</keyword>
<evidence type="ECO:0000259" key="4">
    <source>
        <dbReference type="PROSITE" id="PS50127"/>
    </source>
</evidence>
<dbReference type="CDD" id="cd23837">
    <property type="entry name" value="UBCc_UBE2O"/>
    <property type="match status" value="1"/>
</dbReference>
<name>K1VET7_TRIAC</name>